<proteinExistence type="predicted"/>
<dbReference type="EnsemblPlants" id="AVESA.00010b.r2.3CG0461350.1">
    <property type="protein sequence ID" value="AVESA.00010b.r2.3CG0461350.1.CDS"/>
    <property type="gene ID" value="AVESA.00010b.r2.3CG0461350"/>
</dbReference>
<sequence length="493" mass="54998">MVSAFDDHQSLPQPPPAIVTQLPSPLPLRSAKRDNKGAKLPEWERETSHHPFDVEKGAPHRSSPLPPCCGPYTHLPYRKPTKNSSELKGFPARGGGHDFRRRAARGHTRRTHGVRWRFLDGCGEVGGAVGGASALIATTFRPTAVTSGSWQAMSKRAKMTEPEVRNTIVGSYIQFRIDYEQIKQLPIGKRVHSDVVSAGGHLWRIHCYPHGARVPQKGEYVSIFLVQMSKSRSVRVKFEVFLMGGDGKPSTSHILRICETFKFSGCHNSWGWSKFIKLTELEKDFLIEGYVTFSCTIMVMDDSAIPVPPSDIGTHLGRLLDHTDGTDVSFIVDGEKFPAHRAVLAARSPVFRAELFGSMAEATMSSITLQEITPATFKAMLRFIYTDELPAEDAPEDSSIEMFQNLLFAADRYALDRLKLICAQKLWDKVSVDTVATILACAETYNCRELKNNCIDFFAVEENFKEAMFTDGYAQLVLKFPSVTAELKKRVKA</sequence>
<reference evidence="1" key="1">
    <citation type="submission" date="2021-05" db="EMBL/GenBank/DDBJ databases">
        <authorList>
            <person name="Scholz U."/>
            <person name="Mascher M."/>
            <person name="Fiebig A."/>
        </authorList>
    </citation>
    <scope>NUCLEOTIDE SEQUENCE [LARGE SCALE GENOMIC DNA]</scope>
</reference>
<name>A0ACD5VNY5_AVESA</name>
<evidence type="ECO:0000313" key="2">
    <source>
        <dbReference type="Proteomes" id="UP001732700"/>
    </source>
</evidence>
<reference evidence="1" key="2">
    <citation type="submission" date="2025-09" db="UniProtKB">
        <authorList>
            <consortium name="EnsemblPlants"/>
        </authorList>
    </citation>
    <scope>IDENTIFICATION</scope>
</reference>
<accession>A0ACD5VNY5</accession>
<keyword evidence="2" id="KW-1185">Reference proteome</keyword>
<organism evidence="1 2">
    <name type="scientific">Avena sativa</name>
    <name type="common">Oat</name>
    <dbReference type="NCBI Taxonomy" id="4498"/>
    <lineage>
        <taxon>Eukaryota</taxon>
        <taxon>Viridiplantae</taxon>
        <taxon>Streptophyta</taxon>
        <taxon>Embryophyta</taxon>
        <taxon>Tracheophyta</taxon>
        <taxon>Spermatophyta</taxon>
        <taxon>Magnoliopsida</taxon>
        <taxon>Liliopsida</taxon>
        <taxon>Poales</taxon>
        <taxon>Poaceae</taxon>
        <taxon>BOP clade</taxon>
        <taxon>Pooideae</taxon>
        <taxon>Poodae</taxon>
        <taxon>Poeae</taxon>
        <taxon>Poeae Chloroplast Group 1 (Aveneae type)</taxon>
        <taxon>Aveninae</taxon>
        <taxon>Avena</taxon>
    </lineage>
</organism>
<dbReference type="Proteomes" id="UP001732700">
    <property type="component" value="Chromosome 3C"/>
</dbReference>
<protein>
    <submittedName>
        <fullName evidence="1">Uncharacterized protein</fullName>
    </submittedName>
</protein>
<evidence type="ECO:0000313" key="1">
    <source>
        <dbReference type="EnsemblPlants" id="AVESA.00010b.r2.3CG0461350.1.CDS"/>
    </source>
</evidence>